<dbReference type="Gene3D" id="2.60.40.1470">
    <property type="entry name" value="ApaG domain"/>
    <property type="match status" value="1"/>
</dbReference>
<dbReference type="Gene3D" id="1.20.1280.50">
    <property type="match status" value="1"/>
</dbReference>
<dbReference type="PROSITE" id="PS51087">
    <property type="entry name" value="APAG"/>
    <property type="match status" value="1"/>
</dbReference>
<dbReference type="InterPro" id="IPR036047">
    <property type="entry name" value="F-box-like_dom_sf"/>
</dbReference>
<dbReference type="EMBL" id="JALJOR010000009">
    <property type="protein sequence ID" value="KAK9811705.1"/>
    <property type="molecule type" value="Genomic_DNA"/>
</dbReference>
<protein>
    <recommendedName>
        <fullName evidence="7">ApaG domain-containing protein</fullName>
    </recommendedName>
</protein>
<dbReference type="InterPro" id="IPR018958">
    <property type="entry name" value="Knr4/Smi1-like_dom"/>
</dbReference>
<dbReference type="SUPFAM" id="SSF81383">
    <property type="entry name" value="F-box domain"/>
    <property type="match status" value="1"/>
</dbReference>
<dbReference type="AlphaFoldDB" id="A0AAW1PPF6"/>
<dbReference type="SUPFAM" id="SSF160631">
    <property type="entry name" value="SMI1/KNR4-like"/>
    <property type="match status" value="1"/>
</dbReference>
<reference evidence="5 6" key="1">
    <citation type="journal article" date="2024" name="Nat. Commun.">
        <title>Phylogenomics reveals the evolutionary origins of lichenization in chlorophyte algae.</title>
        <authorList>
            <person name="Puginier C."/>
            <person name="Libourel C."/>
            <person name="Otte J."/>
            <person name="Skaloud P."/>
            <person name="Haon M."/>
            <person name="Grisel S."/>
            <person name="Petersen M."/>
            <person name="Berrin J.G."/>
            <person name="Delaux P.M."/>
            <person name="Dal Grande F."/>
            <person name="Keller J."/>
        </authorList>
    </citation>
    <scope>NUCLEOTIDE SEQUENCE [LARGE SCALE GENOMIC DNA]</scope>
    <source>
        <strain evidence="5 6">SAG 2043</strain>
    </source>
</reference>
<comment type="pathway">
    <text evidence="1">Protein modification; protein ubiquitination.</text>
</comment>
<evidence type="ECO:0000256" key="1">
    <source>
        <dbReference type="ARBA" id="ARBA00004906"/>
    </source>
</evidence>
<evidence type="ECO:0000256" key="2">
    <source>
        <dbReference type="ARBA" id="ARBA00022786"/>
    </source>
</evidence>
<dbReference type="PANTHER" id="PTHR47463">
    <property type="entry name" value="F-BOX PROTEIN SKIP16"/>
    <property type="match status" value="1"/>
</dbReference>
<dbReference type="Pfam" id="PF09346">
    <property type="entry name" value="SMI1_KNR4"/>
    <property type="match status" value="1"/>
</dbReference>
<dbReference type="InterPro" id="IPR036767">
    <property type="entry name" value="ApaG_sf"/>
</dbReference>
<gene>
    <name evidence="5" type="ORF">WJX72_008721</name>
</gene>
<organism evidence="5 6">
    <name type="scientific">[Myrmecia] bisecta</name>
    <dbReference type="NCBI Taxonomy" id="41462"/>
    <lineage>
        <taxon>Eukaryota</taxon>
        <taxon>Viridiplantae</taxon>
        <taxon>Chlorophyta</taxon>
        <taxon>core chlorophytes</taxon>
        <taxon>Trebouxiophyceae</taxon>
        <taxon>Trebouxiales</taxon>
        <taxon>Trebouxiaceae</taxon>
        <taxon>Myrmecia</taxon>
    </lineage>
</organism>
<dbReference type="Pfam" id="PF12937">
    <property type="entry name" value="F-box-like"/>
    <property type="match status" value="1"/>
</dbReference>
<feature type="domain" description="ApaG" evidence="4">
    <location>
        <begin position="310"/>
        <end position="454"/>
    </location>
</feature>
<evidence type="ECO:0000313" key="6">
    <source>
        <dbReference type="Proteomes" id="UP001489004"/>
    </source>
</evidence>
<name>A0AAW1PPF6_9CHLO</name>
<dbReference type="InterPro" id="IPR007474">
    <property type="entry name" value="ApaG_domain"/>
</dbReference>
<dbReference type="PROSITE" id="PS50181">
    <property type="entry name" value="FBOX"/>
    <property type="match status" value="1"/>
</dbReference>
<dbReference type="Proteomes" id="UP001489004">
    <property type="component" value="Unassembled WGS sequence"/>
</dbReference>
<dbReference type="Pfam" id="PF04379">
    <property type="entry name" value="DUF525"/>
    <property type="match status" value="1"/>
</dbReference>
<dbReference type="InterPro" id="IPR001810">
    <property type="entry name" value="F-box_dom"/>
</dbReference>
<evidence type="ECO:0000259" key="4">
    <source>
        <dbReference type="PROSITE" id="PS51087"/>
    </source>
</evidence>
<dbReference type="PANTHER" id="PTHR47463:SF2">
    <property type="entry name" value="F-BOX PROTEIN SKIP16"/>
    <property type="match status" value="1"/>
</dbReference>
<feature type="domain" description="F-box" evidence="3">
    <location>
        <begin position="9"/>
        <end position="56"/>
    </location>
</feature>
<proteinExistence type="predicted"/>
<keyword evidence="6" id="KW-1185">Reference proteome</keyword>
<evidence type="ECO:0008006" key="7">
    <source>
        <dbReference type="Google" id="ProtNLM"/>
    </source>
</evidence>
<accession>A0AAW1PPF6</accession>
<dbReference type="SMART" id="SM00860">
    <property type="entry name" value="SMI1_KNR4"/>
    <property type="match status" value="1"/>
</dbReference>
<dbReference type="SUPFAM" id="SSF110069">
    <property type="entry name" value="ApaG-like"/>
    <property type="match status" value="1"/>
</dbReference>
<evidence type="ECO:0000313" key="5">
    <source>
        <dbReference type="EMBL" id="KAK9811705.1"/>
    </source>
</evidence>
<comment type="caution">
    <text evidence="5">The sequence shown here is derived from an EMBL/GenBank/DDBJ whole genome shotgun (WGS) entry which is preliminary data.</text>
</comment>
<sequence length="454" mass="50392">MSQITHAVSTTIDDLDGECLRTVFSFLSVKDCSRVACVKRLWRQIVEDDEQYWAKACEADYAVEGKFGPNGTAHGRFNATYLAWQASLGRYGPLASRACHLWRRLKLWLKANIPEVAESLRPGTSEDALEAAEERLGVALPAALRALYRVQDGQGLEYEGDAFGLADMPFHPSMLHGLFGGYSFYNHKTSTRMLSLPAVVALTLRCRAVGTFRSEDHIVFGISFDFYRGCKMLQLNCQTGHVLTSQLGRLETTLAVPAAKAGSDCMLHWLERYADELERGNFAVSNMMDVDEPVIRGISLFLAAPPQQVTAVSRGVEVKASAVYVPELSNIGMHRRLFFAYSIRFALLSEEEQLRRGAAYPVQSVQLLARHWQILNERGGVENEIRGEAVVGHYPLLAAGGPDFVYQSCTQQGQAIGAMQGDFRFVEGSIARPTGPEFDVLCPKFMLQAPDYIF</sequence>
<evidence type="ECO:0000259" key="3">
    <source>
        <dbReference type="PROSITE" id="PS50181"/>
    </source>
</evidence>
<dbReference type="InterPro" id="IPR037883">
    <property type="entry name" value="Knr4/Smi1-like_sf"/>
</dbReference>
<keyword evidence="2" id="KW-0833">Ubl conjugation pathway</keyword>